<keyword evidence="1" id="KW-0004">4Fe-4S</keyword>
<keyword evidence="2" id="KW-0963">Cytoplasm</keyword>
<sequence>MKNQLIREVLNDSLFKKFDIVDWGCTTDPRPVTWEHFSAWVEKGHNGILKYLEGDRKEKRESIKNYFPEFESALVFQFSYADQKFALDNFYNSSESNGLKVAGYVMGFDGVDYHHVLKERLDAIGKLIQAVDPEVEYKISLDIHPVLERDLAYRAGLGFFGKNSMFISKSKGSFFLLGSLLLSKDYDFESKPIETDHCGSCTRCIDACPTVAIDPNTRTIISDKCISTYTIELFKDLGEAPVGMENSDGEVFGCDICQDVCPWNKRLLRINRDVDREESKSETYQSIMDFFLKRPIAKIIEDLEALSNRKFQKLFFGTPLQRTGRVGLLKNIRFFSNKSKKS</sequence>
<evidence type="ECO:0000313" key="11">
    <source>
        <dbReference type="Proteomes" id="UP000196531"/>
    </source>
</evidence>
<keyword evidence="6" id="KW-0560">Oxidoreductase</keyword>
<accession>A0A1Y5FCK3</accession>
<feature type="domain" description="4Fe-4S ferredoxin-type" evidence="9">
    <location>
        <begin position="189"/>
        <end position="218"/>
    </location>
</feature>
<dbReference type="InterPro" id="IPR004453">
    <property type="entry name" value="QueG"/>
</dbReference>
<dbReference type="PROSITE" id="PS51379">
    <property type="entry name" value="4FE4S_FER_2"/>
    <property type="match status" value="1"/>
</dbReference>
<dbReference type="GO" id="GO:0008616">
    <property type="term" value="P:tRNA queuosine(34) biosynthetic process"/>
    <property type="evidence" value="ECO:0007669"/>
    <property type="project" value="UniProtKB-KW"/>
</dbReference>
<comment type="caution">
    <text evidence="10">The sequence shown here is derived from an EMBL/GenBank/DDBJ whole genome shotgun (WGS) entry which is preliminary data.</text>
</comment>
<evidence type="ECO:0000256" key="6">
    <source>
        <dbReference type="ARBA" id="ARBA00023002"/>
    </source>
</evidence>
<reference evidence="11" key="1">
    <citation type="journal article" date="2017" name="Proc. Natl. Acad. Sci. U.S.A.">
        <title>Simulation of Deepwater Horizon oil plume reveals substrate specialization within a complex community of hydrocarbon-degraders.</title>
        <authorList>
            <person name="Hu P."/>
            <person name="Dubinsky E.A."/>
            <person name="Probst A.J."/>
            <person name="Wang J."/>
            <person name="Sieber C.M.K."/>
            <person name="Tom L.M."/>
            <person name="Gardinali P."/>
            <person name="Banfield J.F."/>
            <person name="Atlas R.M."/>
            <person name="Andersen G.L."/>
        </authorList>
    </citation>
    <scope>NUCLEOTIDE SEQUENCE [LARGE SCALE GENOMIC DNA]</scope>
</reference>
<dbReference type="GO" id="GO:0046872">
    <property type="term" value="F:metal ion binding"/>
    <property type="evidence" value="ECO:0007669"/>
    <property type="project" value="UniProtKB-KW"/>
</dbReference>
<dbReference type="PANTHER" id="PTHR30002">
    <property type="entry name" value="EPOXYQUEUOSINE REDUCTASE"/>
    <property type="match status" value="1"/>
</dbReference>
<dbReference type="Pfam" id="PF13484">
    <property type="entry name" value="Fer4_16"/>
    <property type="match status" value="1"/>
</dbReference>
<dbReference type="GO" id="GO:0052693">
    <property type="term" value="F:epoxyqueuosine reductase activity"/>
    <property type="evidence" value="ECO:0007669"/>
    <property type="project" value="TreeGrafter"/>
</dbReference>
<keyword evidence="8" id="KW-0411">Iron-sulfur</keyword>
<dbReference type="Gene3D" id="3.30.70.20">
    <property type="match status" value="1"/>
</dbReference>
<dbReference type="AlphaFoldDB" id="A0A1Y5FCK3"/>
<protein>
    <recommendedName>
        <fullName evidence="9">4Fe-4S ferredoxin-type domain-containing protein</fullName>
    </recommendedName>
</protein>
<evidence type="ECO:0000259" key="9">
    <source>
        <dbReference type="PROSITE" id="PS51379"/>
    </source>
</evidence>
<keyword evidence="3" id="KW-0819">tRNA processing</keyword>
<evidence type="ECO:0000256" key="1">
    <source>
        <dbReference type="ARBA" id="ARBA00022485"/>
    </source>
</evidence>
<dbReference type="PANTHER" id="PTHR30002:SF4">
    <property type="entry name" value="EPOXYQUEUOSINE REDUCTASE"/>
    <property type="match status" value="1"/>
</dbReference>
<dbReference type="GO" id="GO:0051539">
    <property type="term" value="F:4 iron, 4 sulfur cluster binding"/>
    <property type="evidence" value="ECO:0007669"/>
    <property type="project" value="UniProtKB-KW"/>
</dbReference>
<dbReference type="SUPFAM" id="SSF46548">
    <property type="entry name" value="alpha-helical ferredoxin"/>
    <property type="match status" value="1"/>
</dbReference>
<keyword evidence="7" id="KW-0408">Iron</keyword>
<evidence type="ECO:0000256" key="4">
    <source>
        <dbReference type="ARBA" id="ARBA00022723"/>
    </source>
</evidence>
<evidence type="ECO:0000313" key="10">
    <source>
        <dbReference type="EMBL" id="OUR96580.1"/>
    </source>
</evidence>
<dbReference type="EMBL" id="MAAO01000006">
    <property type="protein sequence ID" value="OUR96580.1"/>
    <property type="molecule type" value="Genomic_DNA"/>
</dbReference>
<evidence type="ECO:0000256" key="2">
    <source>
        <dbReference type="ARBA" id="ARBA00022490"/>
    </source>
</evidence>
<dbReference type="InterPro" id="IPR013542">
    <property type="entry name" value="QueG_DUF1730"/>
</dbReference>
<dbReference type="InterPro" id="IPR017900">
    <property type="entry name" value="4Fe4S_Fe_S_CS"/>
</dbReference>
<evidence type="ECO:0000256" key="8">
    <source>
        <dbReference type="ARBA" id="ARBA00023014"/>
    </source>
</evidence>
<keyword evidence="5" id="KW-0671">Queuosine biosynthesis</keyword>
<dbReference type="Proteomes" id="UP000196531">
    <property type="component" value="Unassembled WGS sequence"/>
</dbReference>
<evidence type="ECO:0000256" key="5">
    <source>
        <dbReference type="ARBA" id="ARBA00022785"/>
    </source>
</evidence>
<evidence type="ECO:0000256" key="3">
    <source>
        <dbReference type="ARBA" id="ARBA00022694"/>
    </source>
</evidence>
<dbReference type="Pfam" id="PF08331">
    <property type="entry name" value="QueG_DUF1730"/>
    <property type="match status" value="1"/>
</dbReference>
<dbReference type="InterPro" id="IPR017896">
    <property type="entry name" value="4Fe4S_Fe-S-bd"/>
</dbReference>
<keyword evidence="4" id="KW-0479">Metal-binding</keyword>
<evidence type="ECO:0000256" key="7">
    <source>
        <dbReference type="ARBA" id="ARBA00023004"/>
    </source>
</evidence>
<dbReference type="PROSITE" id="PS00198">
    <property type="entry name" value="4FE4S_FER_1"/>
    <property type="match status" value="1"/>
</dbReference>
<proteinExistence type="predicted"/>
<organism evidence="10 11">
    <name type="scientific">Halobacteriovorax marinus</name>
    <dbReference type="NCBI Taxonomy" id="97084"/>
    <lineage>
        <taxon>Bacteria</taxon>
        <taxon>Pseudomonadati</taxon>
        <taxon>Bdellovibrionota</taxon>
        <taxon>Bacteriovoracia</taxon>
        <taxon>Bacteriovoracales</taxon>
        <taxon>Halobacteriovoraceae</taxon>
        <taxon>Halobacteriovorax</taxon>
    </lineage>
</organism>
<gene>
    <name evidence="10" type="ORF">A9Q84_09535</name>
</gene>
<name>A0A1Y5FCK3_9BACT</name>